<dbReference type="Proteomes" id="UP000807306">
    <property type="component" value="Unassembled WGS sequence"/>
</dbReference>
<proteinExistence type="predicted"/>
<feature type="domain" description="F-box" evidence="2">
    <location>
        <begin position="30"/>
        <end position="81"/>
    </location>
</feature>
<feature type="compositionally biased region" description="Basic and acidic residues" evidence="1">
    <location>
        <begin position="298"/>
        <end position="309"/>
    </location>
</feature>
<evidence type="ECO:0000259" key="2">
    <source>
        <dbReference type="PROSITE" id="PS50181"/>
    </source>
</evidence>
<dbReference type="PROSITE" id="PS50181">
    <property type="entry name" value="FBOX"/>
    <property type="match status" value="1"/>
</dbReference>
<comment type="caution">
    <text evidence="3">The sequence shown here is derived from an EMBL/GenBank/DDBJ whole genome shotgun (WGS) entry which is preliminary data.</text>
</comment>
<accession>A0A9P6JX64</accession>
<dbReference type="Gene3D" id="1.20.1280.50">
    <property type="match status" value="1"/>
</dbReference>
<name>A0A9P6JX64_9AGAR</name>
<dbReference type="InterPro" id="IPR036047">
    <property type="entry name" value="F-box-like_dom_sf"/>
</dbReference>
<feature type="region of interest" description="Disordered" evidence="1">
    <location>
        <begin position="298"/>
        <end position="320"/>
    </location>
</feature>
<gene>
    <name evidence="3" type="ORF">CPB83DRAFT_21320</name>
</gene>
<dbReference type="Pfam" id="PF12937">
    <property type="entry name" value="F-box-like"/>
    <property type="match status" value="1"/>
</dbReference>
<organism evidence="3 4">
    <name type="scientific">Crepidotus variabilis</name>
    <dbReference type="NCBI Taxonomy" id="179855"/>
    <lineage>
        <taxon>Eukaryota</taxon>
        <taxon>Fungi</taxon>
        <taxon>Dikarya</taxon>
        <taxon>Basidiomycota</taxon>
        <taxon>Agaricomycotina</taxon>
        <taxon>Agaricomycetes</taxon>
        <taxon>Agaricomycetidae</taxon>
        <taxon>Agaricales</taxon>
        <taxon>Agaricineae</taxon>
        <taxon>Crepidotaceae</taxon>
        <taxon>Crepidotus</taxon>
    </lineage>
</organism>
<dbReference type="SMART" id="SM00256">
    <property type="entry name" value="FBOX"/>
    <property type="match status" value="1"/>
</dbReference>
<sequence length="358" mass="39520">MLVPSMAADLAVPLLRGAASGAKHQKATQSPGLLDLPPEISLHILSYLDLPELCELARLSPELAALTSDPILHSNRLWVVSPSRINHHLFGRSPEGHSLRPTVGDLVQRGVMKGFGIDRRWRRGLYLYSLDSIVQYENGLALCKRHAQHILSVQLRRRIKPASPKSASFVSPPVLANVSAVSNDSQGFVASAAGDLSAGRFFGNHLSSPETTTDVSGLLKHSKSATSTNPFKAYLLTLHSPRIFPDIESSSPAVARSLLPVMRRLKWCLQRDSLAREFKNSGRAVGGFGTWLDGQSIKGKEKHDKENMKPDLGNPMHHEENKRIRKRVFVESEQLRLAVCPDVKKRVGFYEKLGQDLT</sequence>
<dbReference type="SUPFAM" id="SSF81383">
    <property type="entry name" value="F-box domain"/>
    <property type="match status" value="1"/>
</dbReference>
<evidence type="ECO:0000313" key="3">
    <source>
        <dbReference type="EMBL" id="KAF9535595.1"/>
    </source>
</evidence>
<dbReference type="OrthoDB" id="3219396at2759"/>
<dbReference type="EMBL" id="MU157824">
    <property type="protein sequence ID" value="KAF9535595.1"/>
    <property type="molecule type" value="Genomic_DNA"/>
</dbReference>
<evidence type="ECO:0000256" key="1">
    <source>
        <dbReference type="SAM" id="MobiDB-lite"/>
    </source>
</evidence>
<reference evidence="3" key="1">
    <citation type="submission" date="2020-11" db="EMBL/GenBank/DDBJ databases">
        <authorList>
            <consortium name="DOE Joint Genome Institute"/>
            <person name="Ahrendt S."/>
            <person name="Riley R."/>
            <person name="Andreopoulos W."/>
            <person name="Labutti K."/>
            <person name="Pangilinan J."/>
            <person name="Ruiz-Duenas F.J."/>
            <person name="Barrasa J.M."/>
            <person name="Sanchez-Garcia M."/>
            <person name="Camarero S."/>
            <person name="Miyauchi S."/>
            <person name="Serrano A."/>
            <person name="Linde D."/>
            <person name="Babiker R."/>
            <person name="Drula E."/>
            <person name="Ayuso-Fernandez I."/>
            <person name="Pacheco R."/>
            <person name="Padilla G."/>
            <person name="Ferreira P."/>
            <person name="Barriuso J."/>
            <person name="Kellner H."/>
            <person name="Castanera R."/>
            <person name="Alfaro M."/>
            <person name="Ramirez L."/>
            <person name="Pisabarro A.G."/>
            <person name="Kuo A."/>
            <person name="Tritt A."/>
            <person name="Lipzen A."/>
            <person name="He G."/>
            <person name="Yan M."/>
            <person name="Ng V."/>
            <person name="Cullen D."/>
            <person name="Martin F."/>
            <person name="Rosso M.-N."/>
            <person name="Henrissat B."/>
            <person name="Hibbett D."/>
            <person name="Martinez A.T."/>
            <person name="Grigoriev I.V."/>
        </authorList>
    </citation>
    <scope>NUCLEOTIDE SEQUENCE</scope>
    <source>
        <strain evidence="3">CBS 506.95</strain>
    </source>
</reference>
<protein>
    <recommendedName>
        <fullName evidence="2">F-box domain-containing protein</fullName>
    </recommendedName>
</protein>
<keyword evidence="4" id="KW-1185">Reference proteome</keyword>
<evidence type="ECO:0000313" key="4">
    <source>
        <dbReference type="Proteomes" id="UP000807306"/>
    </source>
</evidence>
<dbReference type="InterPro" id="IPR001810">
    <property type="entry name" value="F-box_dom"/>
</dbReference>
<dbReference type="AlphaFoldDB" id="A0A9P6JX64"/>